<evidence type="ECO:0000313" key="3">
    <source>
        <dbReference type="Proteomes" id="UP000001120"/>
    </source>
</evidence>
<dbReference type="AlphaFoldDB" id="A0A4Y6ADI3"/>
<evidence type="ECO:0000313" key="2">
    <source>
        <dbReference type="EMBL" id="QDE58086.1"/>
    </source>
</evidence>
<feature type="region of interest" description="Disordered" evidence="1">
    <location>
        <begin position="1"/>
        <end position="29"/>
    </location>
</feature>
<feature type="compositionally biased region" description="Basic and acidic residues" evidence="1">
    <location>
        <begin position="15"/>
        <end position="25"/>
    </location>
</feature>
<sequence>MEADGYTYKVRKKQREVESHDDVKRQSKSTIEPIQPVEEFVSFLNLCPSSTLISEYQDIRSSPQGKKHRLLLSADLVCPQRI</sequence>
<dbReference type="Proteomes" id="UP000001120">
    <property type="component" value="Chromosome"/>
</dbReference>
<protein>
    <submittedName>
        <fullName evidence="2">Uncharacterized protein</fullName>
    </submittedName>
</protein>
<name>A0A4Y6ADI3_BACVZ</name>
<dbReference type="KEGG" id="bay:RBAM_38770"/>
<reference evidence="2 3" key="1">
    <citation type="journal article" date="2007" name="Nat. Biotechnol.">
        <title>Comparative analysis of the complete genome sequence of the plant growth-promoting bacterium Bacillus amyloliquefaciens FZB42.</title>
        <authorList>
            <person name="Chen X.H."/>
            <person name="Koumoutsi A."/>
            <person name="Scholz R."/>
            <person name="Eisenreich A."/>
            <person name="Schneider K."/>
            <person name="Heinemeyer I."/>
            <person name="Morgenstern B."/>
            <person name="Voss B."/>
            <person name="Hess W.R."/>
            <person name="Reva O."/>
            <person name="Junge H."/>
            <person name="Voigt B."/>
            <person name="Jungblut P.R."/>
            <person name="Vater J."/>
            <person name="Sussmuth R."/>
            <person name="Liesegang H."/>
            <person name="Strittmatter A."/>
            <person name="Gottschalk G."/>
            <person name="Borriss R."/>
        </authorList>
    </citation>
    <scope>NUCLEOTIDE SEQUENCE [LARGE SCALE GENOMIC DNA]</scope>
    <source>
        <strain evidence="3">DSM 23117 / BGSC 10A6 / LMG 26770 / FZB42</strain>
    </source>
</reference>
<proteinExistence type="predicted"/>
<gene>
    <name evidence="2" type="ORF">RBAM_38770</name>
</gene>
<keyword evidence="3" id="KW-1185">Reference proteome</keyword>
<accession>A0A4Y6ADI3</accession>
<dbReference type="EMBL" id="CP000560">
    <property type="protein sequence ID" value="QDE58086.1"/>
    <property type="molecule type" value="Genomic_DNA"/>
</dbReference>
<organism evidence="2 3">
    <name type="scientific">Bacillus velezensis (strain DSM 23117 / BGSC 10A6 / LMG 26770 / FZB42)</name>
    <name type="common">Bacillus amyloliquefaciens subsp. plantarum</name>
    <dbReference type="NCBI Taxonomy" id="326423"/>
    <lineage>
        <taxon>Bacteria</taxon>
        <taxon>Bacillati</taxon>
        <taxon>Bacillota</taxon>
        <taxon>Bacilli</taxon>
        <taxon>Bacillales</taxon>
        <taxon>Bacillaceae</taxon>
        <taxon>Bacillus</taxon>
        <taxon>Bacillus amyloliquefaciens group</taxon>
    </lineage>
</organism>
<evidence type="ECO:0000256" key="1">
    <source>
        <dbReference type="SAM" id="MobiDB-lite"/>
    </source>
</evidence>